<keyword evidence="1" id="KW-1133">Transmembrane helix</keyword>
<evidence type="ECO:0000256" key="1">
    <source>
        <dbReference type="SAM" id="Phobius"/>
    </source>
</evidence>
<feature type="transmembrane region" description="Helical" evidence="1">
    <location>
        <begin position="30"/>
        <end position="57"/>
    </location>
</feature>
<reference evidence="2" key="1">
    <citation type="journal article" date="2014" name="Int. J. Syst. Evol. Microbiol.">
        <title>Complete genome sequence of Corynebacterium casei LMG S-19264T (=DSM 44701T), isolated from a smear-ripened cheese.</title>
        <authorList>
            <consortium name="US DOE Joint Genome Institute (JGI-PGF)"/>
            <person name="Walter F."/>
            <person name="Albersmeier A."/>
            <person name="Kalinowski J."/>
            <person name="Ruckert C."/>
        </authorList>
    </citation>
    <scope>NUCLEOTIDE SEQUENCE</scope>
    <source>
        <strain evidence="2">CGMCC 1.15447</strain>
    </source>
</reference>
<evidence type="ECO:0008006" key="4">
    <source>
        <dbReference type="Google" id="ProtNLM"/>
    </source>
</evidence>
<protein>
    <recommendedName>
        <fullName evidence="4">DUF948 domain-containing protein</fullName>
    </recommendedName>
</protein>
<keyword evidence="1" id="KW-0472">Membrane</keyword>
<evidence type="ECO:0000313" key="3">
    <source>
        <dbReference type="Proteomes" id="UP000648801"/>
    </source>
</evidence>
<dbReference type="EMBL" id="BMJB01000002">
    <property type="protein sequence ID" value="GGA75020.1"/>
    <property type="molecule type" value="Genomic_DNA"/>
</dbReference>
<gene>
    <name evidence="2" type="ORF">GCM10011507_28020</name>
</gene>
<proteinExistence type="predicted"/>
<evidence type="ECO:0000313" key="2">
    <source>
        <dbReference type="EMBL" id="GGA75020.1"/>
    </source>
</evidence>
<organism evidence="2 3">
    <name type="scientific">Edaphobacter acidisoli</name>
    <dbReference type="NCBI Taxonomy" id="2040573"/>
    <lineage>
        <taxon>Bacteria</taxon>
        <taxon>Pseudomonadati</taxon>
        <taxon>Acidobacteriota</taxon>
        <taxon>Terriglobia</taxon>
        <taxon>Terriglobales</taxon>
        <taxon>Acidobacteriaceae</taxon>
        <taxon>Edaphobacter</taxon>
    </lineage>
</organism>
<dbReference type="AlphaFoldDB" id="A0A916RWX6"/>
<sequence>MIVAGEVQVMSVHGAVLSGIWLAAIDTDKWLIVFVGMVAVALVVQAIAVIVFAVGAAKTRTRVFEMIEDLRGKMTPLISVTHDMVKDASPKVKTITDNLVHTSHLIRTKATEFDATATEANAKTRAQVARVDGMVSSVLDATSDAAAMFSNAIRIPARELSGLMHGMKAGLDVLLGRRNGAKSEPVEEQEPVSRI</sequence>
<keyword evidence="1" id="KW-0812">Transmembrane</keyword>
<comment type="caution">
    <text evidence="2">The sequence shown here is derived from an EMBL/GenBank/DDBJ whole genome shotgun (WGS) entry which is preliminary data.</text>
</comment>
<reference evidence="2" key="2">
    <citation type="submission" date="2020-09" db="EMBL/GenBank/DDBJ databases">
        <authorList>
            <person name="Sun Q."/>
            <person name="Zhou Y."/>
        </authorList>
    </citation>
    <scope>NUCLEOTIDE SEQUENCE</scope>
    <source>
        <strain evidence="2">CGMCC 1.15447</strain>
    </source>
</reference>
<name>A0A916RWX6_9BACT</name>
<feature type="transmembrane region" description="Helical" evidence="1">
    <location>
        <begin position="7"/>
        <end position="24"/>
    </location>
</feature>
<accession>A0A916RWX6</accession>
<dbReference type="Proteomes" id="UP000648801">
    <property type="component" value="Unassembled WGS sequence"/>
</dbReference>
<keyword evidence="3" id="KW-1185">Reference proteome</keyword>